<dbReference type="EMBL" id="ABLOMU010000001">
    <property type="protein sequence ID" value="EKT4439543.1"/>
    <property type="molecule type" value="Genomic_DNA"/>
</dbReference>
<accession>A0AAI9C7C8</accession>
<protein>
    <submittedName>
        <fullName evidence="3">Uncharacterized protein</fullName>
    </submittedName>
</protein>
<evidence type="ECO:0000313" key="4">
    <source>
        <dbReference type="Proteomes" id="UP001214521"/>
    </source>
</evidence>
<name>A0AAI9C7C8_STEMA</name>
<proteinExistence type="predicted"/>
<comment type="caution">
    <text evidence="3">The sequence shown here is derived from an EMBL/GenBank/DDBJ whole genome shotgun (WGS) entry which is preliminary data.</text>
</comment>
<evidence type="ECO:0000313" key="3">
    <source>
        <dbReference type="EMBL" id="EKT4439543.1"/>
    </source>
</evidence>
<feature type="region of interest" description="Disordered" evidence="2">
    <location>
        <begin position="269"/>
        <end position="294"/>
    </location>
</feature>
<reference evidence="3" key="1">
    <citation type="submission" date="2022-07" db="EMBL/GenBank/DDBJ databases">
        <authorList>
            <consortium name="Clinical and Environmental Microbiology Branch: Whole genome sequencing antimicrobial resistance pathogens in the healthcare setting"/>
        </authorList>
    </citation>
    <scope>NUCLEOTIDE SEQUENCE</scope>
    <source>
        <strain evidence="3">Stenotrophomonas_maltophilia_2021CK-00905</strain>
    </source>
</reference>
<dbReference type="Proteomes" id="UP001214521">
    <property type="component" value="Unassembled WGS sequence"/>
</dbReference>
<feature type="compositionally biased region" description="Low complexity" evidence="2">
    <location>
        <begin position="280"/>
        <end position="294"/>
    </location>
</feature>
<keyword evidence="1" id="KW-0175">Coiled coil</keyword>
<organism evidence="3 4">
    <name type="scientific">Stenotrophomonas maltophilia</name>
    <name type="common">Pseudomonas maltophilia</name>
    <name type="synonym">Xanthomonas maltophilia</name>
    <dbReference type="NCBI Taxonomy" id="40324"/>
    <lineage>
        <taxon>Bacteria</taxon>
        <taxon>Pseudomonadati</taxon>
        <taxon>Pseudomonadota</taxon>
        <taxon>Gammaproteobacteria</taxon>
        <taxon>Lysobacterales</taxon>
        <taxon>Lysobacteraceae</taxon>
        <taxon>Stenotrophomonas</taxon>
        <taxon>Stenotrophomonas maltophilia group</taxon>
    </lineage>
</organism>
<gene>
    <name evidence="3" type="ORF">QEK83_000136</name>
</gene>
<sequence>MNKHIEDQKAYNDAMFSTKLEDIFQAPDDIFRAEKQQAAESGDPQAQAWVDHDATVDGLERRIGQYDHEIERRQDPTHVLKLEEHYQSILHARTVFLENNPKPLAFGKDEWQKKFSEYEQQIEDSKQQMHEWEEKSSPEVLAELTKRRNQKFEELLEATGERQKLGELPSEQLMHAQASADAYNLFQGRDSFSLAERIQKRRETSDGDSGQSEQGERQGGMAWAAETLAKPTEEEKLLADLQHKFVLENNRWPKEKEIDDLLFKHQRTQNGHVDVESEEQTQVQTQRRSQTYTQ</sequence>
<evidence type="ECO:0000256" key="1">
    <source>
        <dbReference type="SAM" id="Coils"/>
    </source>
</evidence>
<evidence type="ECO:0000256" key="2">
    <source>
        <dbReference type="SAM" id="MobiDB-lite"/>
    </source>
</evidence>
<feature type="coiled-coil region" evidence="1">
    <location>
        <begin position="108"/>
        <end position="161"/>
    </location>
</feature>
<dbReference type="AlphaFoldDB" id="A0AAI9C7C8"/>
<feature type="region of interest" description="Disordered" evidence="2">
    <location>
        <begin position="200"/>
        <end position="228"/>
    </location>
</feature>